<sequence length="487" mass="55102">MCLYSIILQLPQNAVKAMQPKSRHHRDLAVTTAAAPEPSPPPPLDTDEDNDYDPAEEDILTKQNPCLVKYCGKGRECQLNHGVAECVCQRRCKKHQKLVCGTDGQLYANHCELHRTACLEDRPIAVDHTFSCIKSEKSSESEEDEENETFTPLQYNEIESYDGCSIQQYEIMKDNLLLYYHAKLMAEGNRSSGKEYLVSIMFSRFDENNNGNLEKEELDQIDNREHLYQFSKGCNLGHMISFDDTDKDGRLNINEFYVAFSKLYSVSVVSLDKALEVNHLSARVGDNVEIKCDVTGTPPPPIVWRRNEADLAALNEDEVRVFSDGSLYLTRIQLIHAGNYTCHAQRNKDVVQTHVLTVHTIPEVKVTPRIQSRRPGEEASMFCYVIGEPFPKVEWLKNDEPLKLDAPHKYEIIGNGTELKLHNIGYADTGAYMCQATNVGGMTRDISSLVVQEEPTPSKFKTYVTQKSTKLSKFLSRLNLLSYFAGS</sequence>
<dbReference type="Proteomes" id="UP001233999">
    <property type="component" value="Unassembled WGS sequence"/>
</dbReference>
<dbReference type="InterPro" id="IPR036179">
    <property type="entry name" value="Ig-like_dom_sf"/>
</dbReference>
<feature type="domain" description="Ig-like" evidence="6">
    <location>
        <begin position="285"/>
        <end position="357"/>
    </location>
</feature>
<dbReference type="Gene3D" id="2.60.40.10">
    <property type="entry name" value="Immunoglobulins"/>
    <property type="match status" value="2"/>
</dbReference>
<dbReference type="GO" id="GO:0050808">
    <property type="term" value="P:synapse organization"/>
    <property type="evidence" value="ECO:0007669"/>
    <property type="project" value="TreeGrafter"/>
</dbReference>
<dbReference type="PROSITE" id="PS50835">
    <property type="entry name" value="IG_LIKE"/>
    <property type="match status" value="2"/>
</dbReference>
<evidence type="ECO:0000313" key="9">
    <source>
        <dbReference type="Proteomes" id="UP001233999"/>
    </source>
</evidence>
<evidence type="ECO:0000256" key="5">
    <source>
        <dbReference type="SAM" id="MobiDB-lite"/>
    </source>
</evidence>
<dbReference type="SMART" id="SM00409">
    <property type="entry name" value="IG"/>
    <property type="match status" value="2"/>
</dbReference>
<keyword evidence="4" id="KW-0393">Immunoglobulin domain</keyword>
<protein>
    <recommendedName>
        <fullName evidence="10">Follistatin-related protein 5</fullName>
    </recommendedName>
</protein>
<dbReference type="Pfam" id="PF07679">
    <property type="entry name" value="I-set"/>
    <property type="match status" value="1"/>
</dbReference>
<dbReference type="PANTHER" id="PTHR45080">
    <property type="entry name" value="CONTACTIN 5"/>
    <property type="match status" value="1"/>
</dbReference>
<dbReference type="InterPro" id="IPR002350">
    <property type="entry name" value="Kazal_dom"/>
</dbReference>
<dbReference type="SMART" id="SM00280">
    <property type="entry name" value="KAZAL"/>
    <property type="match status" value="1"/>
</dbReference>
<feature type="domain" description="Kazal-like" evidence="7">
    <location>
        <begin position="87"/>
        <end position="134"/>
    </location>
</feature>
<reference evidence="8" key="1">
    <citation type="journal article" date="2023" name="IScience">
        <title>Live-bearing cockroach genome reveals convergent evolutionary mechanisms linked to viviparity in insects and beyond.</title>
        <authorList>
            <person name="Fouks B."/>
            <person name="Harrison M.C."/>
            <person name="Mikhailova A.A."/>
            <person name="Marchal E."/>
            <person name="English S."/>
            <person name="Carruthers M."/>
            <person name="Jennings E.C."/>
            <person name="Chiamaka E.L."/>
            <person name="Frigard R.A."/>
            <person name="Pippel M."/>
            <person name="Attardo G.M."/>
            <person name="Benoit J.B."/>
            <person name="Bornberg-Bauer E."/>
            <person name="Tobe S.S."/>
        </authorList>
    </citation>
    <scope>NUCLEOTIDE SEQUENCE</scope>
    <source>
        <strain evidence="8">Stay&amp;Tobe</strain>
    </source>
</reference>
<dbReference type="InterPro" id="IPR011992">
    <property type="entry name" value="EF-hand-dom_pair"/>
</dbReference>
<feature type="region of interest" description="Disordered" evidence="5">
    <location>
        <begin position="18"/>
        <end position="54"/>
    </location>
</feature>
<dbReference type="InterPro" id="IPR002048">
    <property type="entry name" value="EF_hand_dom"/>
</dbReference>
<dbReference type="AlphaFoldDB" id="A0AAD8AEV2"/>
<feature type="domain" description="Ig-like" evidence="6">
    <location>
        <begin position="362"/>
        <end position="447"/>
    </location>
</feature>
<dbReference type="GO" id="GO:0030424">
    <property type="term" value="C:axon"/>
    <property type="evidence" value="ECO:0007669"/>
    <property type="project" value="TreeGrafter"/>
</dbReference>
<dbReference type="PROSITE" id="PS51465">
    <property type="entry name" value="KAZAL_2"/>
    <property type="match status" value="1"/>
</dbReference>
<dbReference type="SMART" id="SM00408">
    <property type="entry name" value="IGc2"/>
    <property type="match status" value="2"/>
</dbReference>
<evidence type="ECO:0000256" key="1">
    <source>
        <dbReference type="ARBA" id="ARBA00022729"/>
    </source>
</evidence>
<dbReference type="SUPFAM" id="SSF48726">
    <property type="entry name" value="Immunoglobulin"/>
    <property type="match status" value="2"/>
</dbReference>
<dbReference type="PROSITE" id="PS00018">
    <property type="entry name" value="EF_HAND_1"/>
    <property type="match status" value="2"/>
</dbReference>
<dbReference type="GO" id="GO:0043025">
    <property type="term" value="C:neuronal cell body"/>
    <property type="evidence" value="ECO:0007669"/>
    <property type="project" value="TreeGrafter"/>
</dbReference>
<dbReference type="InterPro" id="IPR003598">
    <property type="entry name" value="Ig_sub2"/>
</dbReference>
<evidence type="ECO:0000256" key="2">
    <source>
        <dbReference type="ARBA" id="ARBA00022837"/>
    </source>
</evidence>
<evidence type="ECO:0000259" key="7">
    <source>
        <dbReference type="PROSITE" id="PS51465"/>
    </source>
</evidence>
<evidence type="ECO:0000313" key="8">
    <source>
        <dbReference type="EMBL" id="KAJ9597405.1"/>
    </source>
</evidence>
<dbReference type="GO" id="GO:0008046">
    <property type="term" value="F:axon guidance receptor activity"/>
    <property type="evidence" value="ECO:0007669"/>
    <property type="project" value="TreeGrafter"/>
</dbReference>
<dbReference type="Gene3D" id="1.10.238.10">
    <property type="entry name" value="EF-hand"/>
    <property type="match status" value="1"/>
</dbReference>
<reference evidence="8" key="2">
    <citation type="submission" date="2023-05" db="EMBL/GenBank/DDBJ databases">
        <authorList>
            <person name="Fouks B."/>
        </authorList>
    </citation>
    <scope>NUCLEOTIDE SEQUENCE</scope>
    <source>
        <strain evidence="8">Stay&amp;Tobe</strain>
        <tissue evidence="8">Testes</tissue>
    </source>
</reference>
<dbReference type="SUPFAM" id="SSF100895">
    <property type="entry name" value="Kazal-type serine protease inhibitors"/>
    <property type="match status" value="1"/>
</dbReference>
<proteinExistence type="predicted"/>
<evidence type="ECO:0000256" key="4">
    <source>
        <dbReference type="ARBA" id="ARBA00023319"/>
    </source>
</evidence>
<dbReference type="EMBL" id="JASPKZ010001613">
    <property type="protein sequence ID" value="KAJ9597405.1"/>
    <property type="molecule type" value="Genomic_DNA"/>
</dbReference>
<evidence type="ECO:0000256" key="3">
    <source>
        <dbReference type="ARBA" id="ARBA00023157"/>
    </source>
</evidence>
<dbReference type="GO" id="GO:0005886">
    <property type="term" value="C:plasma membrane"/>
    <property type="evidence" value="ECO:0007669"/>
    <property type="project" value="TreeGrafter"/>
</dbReference>
<dbReference type="InterPro" id="IPR018247">
    <property type="entry name" value="EF_Hand_1_Ca_BS"/>
</dbReference>
<dbReference type="InterPro" id="IPR013783">
    <property type="entry name" value="Ig-like_fold"/>
</dbReference>
<dbReference type="Gene3D" id="3.30.60.30">
    <property type="match status" value="1"/>
</dbReference>
<keyword evidence="2" id="KW-0106">Calcium</keyword>
<dbReference type="InterPro" id="IPR003599">
    <property type="entry name" value="Ig_sub"/>
</dbReference>
<organism evidence="8 9">
    <name type="scientific">Diploptera punctata</name>
    <name type="common">Pacific beetle cockroach</name>
    <dbReference type="NCBI Taxonomy" id="6984"/>
    <lineage>
        <taxon>Eukaryota</taxon>
        <taxon>Metazoa</taxon>
        <taxon>Ecdysozoa</taxon>
        <taxon>Arthropoda</taxon>
        <taxon>Hexapoda</taxon>
        <taxon>Insecta</taxon>
        <taxon>Pterygota</taxon>
        <taxon>Neoptera</taxon>
        <taxon>Polyneoptera</taxon>
        <taxon>Dictyoptera</taxon>
        <taxon>Blattodea</taxon>
        <taxon>Blaberoidea</taxon>
        <taxon>Blaberidae</taxon>
        <taxon>Diplopterinae</taxon>
        <taxon>Diploptera</taxon>
    </lineage>
</organism>
<gene>
    <name evidence="8" type="ORF">L9F63_011738</name>
</gene>
<dbReference type="Pfam" id="PF07648">
    <property type="entry name" value="Kazal_2"/>
    <property type="match status" value="1"/>
</dbReference>
<accession>A0AAD8AEV2</accession>
<comment type="caution">
    <text evidence="8">The sequence shown here is derived from an EMBL/GenBank/DDBJ whole genome shotgun (WGS) entry which is preliminary data.</text>
</comment>
<keyword evidence="1" id="KW-0732">Signal</keyword>
<dbReference type="Pfam" id="PF13927">
    <property type="entry name" value="Ig_3"/>
    <property type="match status" value="1"/>
</dbReference>
<dbReference type="InterPro" id="IPR013098">
    <property type="entry name" value="Ig_I-set"/>
</dbReference>
<dbReference type="InterPro" id="IPR007110">
    <property type="entry name" value="Ig-like_dom"/>
</dbReference>
<keyword evidence="3" id="KW-1015">Disulfide bond</keyword>
<dbReference type="InterPro" id="IPR050958">
    <property type="entry name" value="Cell_Adh-Cytoskel_Orgn"/>
</dbReference>
<evidence type="ECO:0008006" key="10">
    <source>
        <dbReference type="Google" id="ProtNLM"/>
    </source>
</evidence>
<keyword evidence="9" id="KW-1185">Reference proteome</keyword>
<dbReference type="InterPro" id="IPR036058">
    <property type="entry name" value="Kazal_dom_sf"/>
</dbReference>
<name>A0AAD8AEV2_DIPPU</name>
<dbReference type="GO" id="GO:0005509">
    <property type="term" value="F:calcium ion binding"/>
    <property type="evidence" value="ECO:0007669"/>
    <property type="project" value="InterPro"/>
</dbReference>
<dbReference type="CDD" id="cd00051">
    <property type="entry name" value="EFh"/>
    <property type="match status" value="1"/>
</dbReference>
<feature type="compositionally biased region" description="Acidic residues" evidence="5">
    <location>
        <begin position="45"/>
        <end position="54"/>
    </location>
</feature>
<evidence type="ECO:0000259" key="6">
    <source>
        <dbReference type="PROSITE" id="PS50835"/>
    </source>
</evidence>
<dbReference type="FunFam" id="2.60.40.10:FF:000032">
    <property type="entry name" value="palladin isoform X1"/>
    <property type="match status" value="1"/>
</dbReference>
<dbReference type="GO" id="GO:0007156">
    <property type="term" value="P:homophilic cell adhesion via plasma membrane adhesion molecules"/>
    <property type="evidence" value="ECO:0007669"/>
    <property type="project" value="TreeGrafter"/>
</dbReference>
<dbReference type="PANTHER" id="PTHR45080:SF8">
    <property type="entry name" value="IG-LIKE DOMAIN-CONTAINING PROTEIN"/>
    <property type="match status" value="1"/>
</dbReference>
<dbReference type="SUPFAM" id="SSF47473">
    <property type="entry name" value="EF-hand"/>
    <property type="match status" value="1"/>
</dbReference>